<sequence>MTIGMRHGQRIAAAWLQGLAEMLFAFPVLAAVYIAVPGWTLSAPLWLAALSLAYALGYAFHRAFPAVRHWQSVLAAVAVPALGAWLMAGSAVAVGANFALALVAWVRGRQNRLYGWDRSFVPGIAWIGMIGYFLASFFYPRFDVTAPFAPWVTGFGIGALALALYRTNGSTLDKESLSTDAASKPRLSGETKWRNRALVFALFALILALAAFRTIASAVKEAALFVFGGVYALLLQLFNLFGSGPVGPEPASPPPQDLGPLFEPAKPSAFAKVMENIMYGAVIVLLAAAAIALLYVGGKYVRRWLKRLMGWYGERLESGLEAGYLDEKQSLMDGREWARERAEAWKRRFADLFRKEPGWDDLADNRERVRHAYRRLLLGRMAGGYAHDEARTPRETGRELERRTPLGPDEAAALRLYEDARYGGKAVSDEQAAAVKPLFRSGGGKRG</sequence>
<organism evidence="4 5">
    <name type="scientific">Paenibacillus flagellatus</name>
    <dbReference type="NCBI Taxonomy" id="2211139"/>
    <lineage>
        <taxon>Bacteria</taxon>
        <taxon>Bacillati</taxon>
        <taxon>Bacillota</taxon>
        <taxon>Bacilli</taxon>
        <taxon>Bacillales</taxon>
        <taxon>Paenibacillaceae</taxon>
        <taxon>Paenibacillus</taxon>
    </lineage>
</organism>
<gene>
    <name evidence="4" type="ORF">DLM86_17925</name>
</gene>
<name>A0A2V5KUA3_9BACL</name>
<dbReference type="AlphaFoldDB" id="A0A2V5KUA3"/>
<feature type="transmembrane region" description="Helical" evidence="2">
    <location>
        <begin position="197"/>
        <end position="215"/>
    </location>
</feature>
<evidence type="ECO:0000256" key="1">
    <source>
        <dbReference type="SAM" id="MobiDB-lite"/>
    </source>
</evidence>
<feature type="domain" description="Protein-glutamine gamma-glutamyltransferase-like C-terminal" evidence="3">
    <location>
        <begin position="372"/>
        <end position="435"/>
    </location>
</feature>
<comment type="caution">
    <text evidence="4">The sequence shown here is derived from an EMBL/GenBank/DDBJ whole genome shotgun (WGS) entry which is preliminary data.</text>
</comment>
<dbReference type="EMBL" id="QJVJ01000008">
    <property type="protein sequence ID" value="PYI52886.1"/>
    <property type="molecule type" value="Genomic_DNA"/>
</dbReference>
<feature type="transmembrane region" description="Helical" evidence="2">
    <location>
        <begin position="277"/>
        <end position="297"/>
    </location>
</feature>
<keyword evidence="2" id="KW-0472">Membrane</keyword>
<keyword evidence="2" id="KW-0812">Transmembrane</keyword>
<protein>
    <recommendedName>
        <fullName evidence="3">Protein-glutamine gamma-glutamyltransferase-like C-terminal domain-containing protein</fullName>
    </recommendedName>
</protein>
<accession>A0A2V5KUA3</accession>
<evidence type="ECO:0000313" key="5">
    <source>
        <dbReference type="Proteomes" id="UP000247476"/>
    </source>
</evidence>
<feature type="transmembrane region" description="Helical" evidence="2">
    <location>
        <begin position="41"/>
        <end position="61"/>
    </location>
</feature>
<proteinExistence type="predicted"/>
<evidence type="ECO:0000313" key="4">
    <source>
        <dbReference type="EMBL" id="PYI52886.1"/>
    </source>
</evidence>
<evidence type="ECO:0000259" key="3">
    <source>
        <dbReference type="Pfam" id="PF13559"/>
    </source>
</evidence>
<dbReference type="Proteomes" id="UP000247476">
    <property type="component" value="Unassembled WGS sequence"/>
</dbReference>
<dbReference type="InterPro" id="IPR025403">
    <property type="entry name" value="TgpA-like_C"/>
</dbReference>
<keyword evidence="5" id="KW-1185">Reference proteome</keyword>
<keyword evidence="2" id="KW-1133">Transmembrane helix</keyword>
<dbReference type="Pfam" id="PF13559">
    <property type="entry name" value="DUF4129"/>
    <property type="match status" value="1"/>
</dbReference>
<evidence type="ECO:0000256" key="2">
    <source>
        <dbReference type="SAM" id="Phobius"/>
    </source>
</evidence>
<reference evidence="4 5" key="1">
    <citation type="submission" date="2018-05" db="EMBL/GenBank/DDBJ databases">
        <title>Paenibacillus flagellatus sp. nov., isolated from selenium mineral soil.</title>
        <authorList>
            <person name="Dai X."/>
        </authorList>
    </citation>
    <scope>NUCLEOTIDE SEQUENCE [LARGE SCALE GENOMIC DNA]</scope>
    <source>
        <strain evidence="4 5">DXL2</strain>
    </source>
</reference>
<feature type="transmembrane region" description="Helical" evidence="2">
    <location>
        <begin position="12"/>
        <end position="35"/>
    </location>
</feature>
<feature type="transmembrane region" description="Helical" evidence="2">
    <location>
        <begin position="120"/>
        <end position="139"/>
    </location>
</feature>
<feature type="region of interest" description="Disordered" evidence="1">
    <location>
        <begin position="427"/>
        <end position="447"/>
    </location>
</feature>
<feature type="transmembrane region" description="Helical" evidence="2">
    <location>
        <begin position="222"/>
        <end position="241"/>
    </location>
</feature>
<feature type="transmembrane region" description="Helical" evidence="2">
    <location>
        <begin position="146"/>
        <end position="165"/>
    </location>
</feature>
<feature type="transmembrane region" description="Helical" evidence="2">
    <location>
        <begin position="73"/>
        <end position="100"/>
    </location>
</feature>